<dbReference type="AlphaFoldDB" id="A0A4Q7VK44"/>
<name>A0A4Q7VK44_9BACT</name>
<dbReference type="Proteomes" id="UP000293562">
    <property type="component" value="Unassembled WGS sequence"/>
</dbReference>
<dbReference type="EMBL" id="SHKN01000001">
    <property type="protein sequence ID" value="RZT96601.1"/>
    <property type="molecule type" value="Genomic_DNA"/>
</dbReference>
<accession>A0A4Q7VK44</accession>
<evidence type="ECO:0000313" key="1">
    <source>
        <dbReference type="EMBL" id="RZT96601.1"/>
    </source>
</evidence>
<comment type="caution">
    <text evidence="1">The sequence shown here is derived from an EMBL/GenBank/DDBJ whole genome shotgun (WGS) entry which is preliminary data.</text>
</comment>
<evidence type="ECO:0000313" key="2">
    <source>
        <dbReference type="Proteomes" id="UP000293562"/>
    </source>
</evidence>
<proteinExistence type="predicted"/>
<sequence>MVEYPLFANIFSLDLNNYNSWSNFLDYYKEVWIFAFHLFISSIF</sequence>
<reference evidence="1 2" key="1">
    <citation type="submission" date="2019-02" db="EMBL/GenBank/DDBJ databases">
        <title>Genomic Encyclopedia of Type Strains, Phase IV (KMG-IV): sequencing the most valuable type-strain genomes for metagenomic binning, comparative biology and taxonomic classification.</title>
        <authorList>
            <person name="Goeker M."/>
        </authorList>
    </citation>
    <scope>NUCLEOTIDE SEQUENCE [LARGE SCALE GENOMIC DNA]</scope>
    <source>
        <strain evidence="1 2">DSM 28825</strain>
    </source>
</reference>
<gene>
    <name evidence="1" type="ORF">EV201_1242</name>
</gene>
<organism evidence="1 2">
    <name type="scientific">Ancylomarina subtilis</name>
    <dbReference type="NCBI Taxonomy" id="1639035"/>
    <lineage>
        <taxon>Bacteria</taxon>
        <taxon>Pseudomonadati</taxon>
        <taxon>Bacteroidota</taxon>
        <taxon>Bacteroidia</taxon>
        <taxon>Marinilabiliales</taxon>
        <taxon>Marinifilaceae</taxon>
        <taxon>Ancylomarina</taxon>
    </lineage>
</organism>
<keyword evidence="2" id="KW-1185">Reference proteome</keyword>
<protein>
    <submittedName>
        <fullName evidence="1">Uncharacterized protein</fullName>
    </submittedName>
</protein>